<feature type="domain" description="Helicase C-terminal" evidence="4">
    <location>
        <begin position="268"/>
        <end position="418"/>
    </location>
</feature>
<dbReference type="Gene3D" id="3.40.50.300">
    <property type="entry name" value="P-loop containing nucleotide triphosphate hydrolases"/>
    <property type="match status" value="2"/>
</dbReference>
<dbReference type="Pfam" id="PF00271">
    <property type="entry name" value="Helicase_C"/>
    <property type="match status" value="1"/>
</dbReference>
<dbReference type="InterPro" id="IPR055227">
    <property type="entry name" value="HRQ1_WHD"/>
</dbReference>
<dbReference type="OrthoDB" id="9774462at2"/>
<dbReference type="PANTHER" id="PTHR47957:SF3">
    <property type="entry name" value="ATP-DEPENDENT HELICASE HRQ1"/>
    <property type="match status" value="1"/>
</dbReference>
<dbReference type="InterPro" id="IPR027417">
    <property type="entry name" value="P-loop_NTPase"/>
</dbReference>
<evidence type="ECO:0000256" key="1">
    <source>
        <dbReference type="ARBA" id="ARBA00022741"/>
    </source>
</evidence>
<dbReference type="Proteomes" id="UP000248806">
    <property type="component" value="Unassembled WGS sequence"/>
</dbReference>
<dbReference type="InterPro" id="IPR014001">
    <property type="entry name" value="Helicase_ATP-bd"/>
</dbReference>
<dbReference type="SMART" id="SM00487">
    <property type="entry name" value="DEXDc"/>
    <property type="match status" value="1"/>
</dbReference>
<dbReference type="GO" id="GO:0005524">
    <property type="term" value="F:ATP binding"/>
    <property type="evidence" value="ECO:0007669"/>
    <property type="project" value="UniProtKB-KW"/>
</dbReference>
<dbReference type="InterPro" id="IPR001650">
    <property type="entry name" value="Helicase_C-like"/>
</dbReference>
<dbReference type="GO" id="GO:0036297">
    <property type="term" value="P:interstrand cross-link repair"/>
    <property type="evidence" value="ECO:0007669"/>
    <property type="project" value="TreeGrafter"/>
</dbReference>
<name>A0A326UDZ8_THEHA</name>
<dbReference type="AlphaFoldDB" id="A0A326UDZ8"/>
<sequence>MEEQFYAEQLLMRLHEWVDSSEYIRVKHRLPAQDASLFRVLPEWRPYLPPGVTHLYSHQKIALETALQRQHLTLATPTASGKTYAMALPARLRRLSRKGATTLCIAPTRALIEQWRDRLSAWDPSVFVASYTGDTPKEERARIRAEAQVVVTTPDMLHISLLPYHRGWSSFFSRLSDVIIDEAHTYKGVFGSHFALIVRRLVRIAAIYRARPTFLFGTATIGNPAEHAELLLGQEVTPITENGAPSGGRLTVLWQPPEEQSYQDEAAGLLAFFVSQGVRTILFGQARQSVERMVRTTRERLPAHLHDKVLAYRAGYSKEQRRAIERQLAEGALLGIVATSALEIGIDLGDLDVSIVAGFPGSISSFWQQIGRAGRRQRSALSILVLKQDALDQYFASHPEMLLERPAENALVNSNNPYIFPLHLLCAAHEKPLGPQDISLFGPATEEALEQLVVQGYLSQIGDTFYLNESQSPAFSVSLRQAGQRLTIHTASKKIEETDLHHAVTECHPGAIYYSQGASYEVRVLDLSENRIEVVPKNTHYYTQALIDTDIEIDHSEEQQRYSHIQLHVGPVLVTRTVHGYITKHNAYHTILDKYELKQPLAVPLETRACWMELDDETIELLEAKNYHAAGTLHAVEHAMIALLPLFVLGDRRDVGGLSIVPMHPQTKRATIFIYDGFPGGVGYCDQAFMSWKELARATLEMLTACTCASGCYSCIMSPKCGNQNRPLDKAGAIFLLQHLLHSHF</sequence>
<keyword evidence="5" id="KW-0378">Hydrolase</keyword>
<evidence type="ECO:0000256" key="2">
    <source>
        <dbReference type="ARBA" id="ARBA00022840"/>
    </source>
</evidence>
<dbReference type="PROSITE" id="PS51194">
    <property type="entry name" value="HELICASE_CTER"/>
    <property type="match status" value="1"/>
</dbReference>
<dbReference type="SUPFAM" id="SSF52540">
    <property type="entry name" value="P-loop containing nucleoside triphosphate hydrolases"/>
    <property type="match status" value="1"/>
</dbReference>
<keyword evidence="2" id="KW-0067">ATP-binding</keyword>
<keyword evidence="5" id="KW-0347">Helicase</keyword>
<comment type="caution">
    <text evidence="5">The sequence shown here is derived from an EMBL/GenBank/DDBJ whole genome shotgun (WGS) entry which is preliminary data.</text>
</comment>
<dbReference type="Pfam" id="PF22982">
    <property type="entry name" value="WHD_HRQ1"/>
    <property type="match status" value="1"/>
</dbReference>
<evidence type="ECO:0000313" key="6">
    <source>
        <dbReference type="Proteomes" id="UP000248806"/>
    </source>
</evidence>
<dbReference type="GO" id="GO:0043138">
    <property type="term" value="F:3'-5' DNA helicase activity"/>
    <property type="evidence" value="ECO:0007669"/>
    <property type="project" value="TreeGrafter"/>
</dbReference>
<dbReference type="InterPro" id="IPR011545">
    <property type="entry name" value="DEAD/DEAH_box_helicase_dom"/>
</dbReference>
<protein>
    <submittedName>
        <fullName evidence="5">DEAD/DEAH box helicase domain-containing protein</fullName>
    </submittedName>
</protein>
<feature type="domain" description="Helicase ATP-binding" evidence="3">
    <location>
        <begin position="63"/>
        <end position="239"/>
    </location>
</feature>
<dbReference type="Pfam" id="PF00270">
    <property type="entry name" value="DEAD"/>
    <property type="match status" value="1"/>
</dbReference>
<accession>A0A326UDZ8</accession>
<dbReference type="CDD" id="cd18797">
    <property type="entry name" value="SF2_C_Hrq"/>
    <property type="match status" value="1"/>
</dbReference>
<dbReference type="RefSeq" id="WP_111323749.1">
    <property type="nucleotide sequence ID" value="NZ_BIFX01000003.1"/>
</dbReference>
<keyword evidence="6" id="KW-1185">Reference proteome</keyword>
<gene>
    <name evidence="5" type="ORF">EI42_03383</name>
</gene>
<dbReference type="PROSITE" id="PS51192">
    <property type="entry name" value="HELICASE_ATP_BIND_1"/>
    <property type="match status" value="1"/>
</dbReference>
<evidence type="ECO:0000313" key="5">
    <source>
        <dbReference type="EMBL" id="PZW28005.1"/>
    </source>
</evidence>
<keyword evidence="1" id="KW-0547">Nucleotide-binding</keyword>
<dbReference type="EMBL" id="QKUF01000011">
    <property type="protein sequence ID" value="PZW28005.1"/>
    <property type="molecule type" value="Genomic_DNA"/>
</dbReference>
<dbReference type="InterPro" id="IPR018973">
    <property type="entry name" value="MZB"/>
</dbReference>
<evidence type="ECO:0000259" key="3">
    <source>
        <dbReference type="PROSITE" id="PS51192"/>
    </source>
</evidence>
<reference evidence="5 6" key="1">
    <citation type="submission" date="2018-06" db="EMBL/GenBank/DDBJ databases">
        <title>Genomic Encyclopedia of Archaeal and Bacterial Type Strains, Phase II (KMG-II): from individual species to whole genera.</title>
        <authorList>
            <person name="Goeker M."/>
        </authorList>
    </citation>
    <scope>NUCLEOTIDE SEQUENCE [LARGE SCALE GENOMIC DNA]</scope>
    <source>
        <strain evidence="5 6">ATCC BAA-1881</strain>
    </source>
</reference>
<dbReference type="SMART" id="SM00490">
    <property type="entry name" value="HELICc"/>
    <property type="match status" value="1"/>
</dbReference>
<dbReference type="Pfam" id="PF09369">
    <property type="entry name" value="MZB"/>
    <property type="match status" value="1"/>
</dbReference>
<dbReference type="PANTHER" id="PTHR47957">
    <property type="entry name" value="ATP-DEPENDENT HELICASE HRQ1"/>
    <property type="match status" value="1"/>
</dbReference>
<dbReference type="GO" id="GO:0006289">
    <property type="term" value="P:nucleotide-excision repair"/>
    <property type="evidence" value="ECO:0007669"/>
    <property type="project" value="TreeGrafter"/>
</dbReference>
<evidence type="ECO:0000259" key="4">
    <source>
        <dbReference type="PROSITE" id="PS51194"/>
    </source>
</evidence>
<dbReference type="GO" id="GO:0003676">
    <property type="term" value="F:nucleic acid binding"/>
    <property type="evidence" value="ECO:0007669"/>
    <property type="project" value="InterPro"/>
</dbReference>
<proteinExistence type="predicted"/>
<organism evidence="5 6">
    <name type="scientific">Thermosporothrix hazakensis</name>
    <dbReference type="NCBI Taxonomy" id="644383"/>
    <lineage>
        <taxon>Bacteria</taxon>
        <taxon>Bacillati</taxon>
        <taxon>Chloroflexota</taxon>
        <taxon>Ktedonobacteria</taxon>
        <taxon>Ktedonobacterales</taxon>
        <taxon>Thermosporotrichaceae</taxon>
        <taxon>Thermosporothrix</taxon>
    </lineage>
</organism>